<gene>
    <name evidence="2" type="ORF">METZ01_LOCUS32741</name>
</gene>
<dbReference type="SUPFAM" id="SSF56266">
    <property type="entry name" value="DmpA/ArgJ-like"/>
    <property type="match status" value="1"/>
</dbReference>
<evidence type="ECO:0000313" key="2">
    <source>
        <dbReference type="EMBL" id="SUZ79887.1"/>
    </source>
</evidence>
<dbReference type="GO" id="GO:0004177">
    <property type="term" value="F:aminopeptidase activity"/>
    <property type="evidence" value="ECO:0007669"/>
    <property type="project" value="TreeGrafter"/>
</dbReference>
<dbReference type="PANTHER" id="PTHR36512:SF3">
    <property type="entry name" value="BLR5678 PROTEIN"/>
    <property type="match status" value="1"/>
</dbReference>
<accession>A0A381QPQ3</accession>
<dbReference type="EMBL" id="UINC01001405">
    <property type="protein sequence ID" value="SUZ79887.1"/>
    <property type="molecule type" value="Genomic_DNA"/>
</dbReference>
<dbReference type="CDD" id="cd02253">
    <property type="entry name" value="DmpA"/>
    <property type="match status" value="1"/>
</dbReference>
<dbReference type="PANTHER" id="PTHR36512">
    <property type="entry name" value="D-AMINOPEPTIDASE"/>
    <property type="match status" value="1"/>
</dbReference>
<comment type="similarity">
    <text evidence="1">Belongs to the peptidase S58 family.</text>
</comment>
<proteinExistence type="inferred from homology"/>
<dbReference type="InterPro" id="IPR016117">
    <property type="entry name" value="ArgJ-like_dom_sf"/>
</dbReference>
<evidence type="ECO:0008006" key="3">
    <source>
        <dbReference type="Google" id="ProtNLM"/>
    </source>
</evidence>
<reference evidence="2" key="1">
    <citation type="submission" date="2018-05" db="EMBL/GenBank/DDBJ databases">
        <authorList>
            <person name="Lanie J.A."/>
            <person name="Ng W.-L."/>
            <person name="Kazmierczak K.M."/>
            <person name="Andrzejewski T.M."/>
            <person name="Davidsen T.M."/>
            <person name="Wayne K.J."/>
            <person name="Tettelin H."/>
            <person name="Glass J.I."/>
            <person name="Rusch D."/>
            <person name="Podicherti R."/>
            <person name="Tsui H.-C.T."/>
            <person name="Winkler M.E."/>
        </authorList>
    </citation>
    <scope>NUCLEOTIDE SEQUENCE</scope>
</reference>
<name>A0A381QPQ3_9ZZZZ</name>
<sequence length="386" mass="41011">MRYLIVTMLIAVVPVSLLGQEPARPRARDLGLTIGIFNTGEHNAITDVPGVHVGQTTVLEGSRVRTGVTAILPHKGNLYSSRVPAAIHVGNGFGKLLGMTQVQELGEIETPILLTCTLCVWKTADAMVEWMLGQDEMENVRSINPVVGETNDGGLNDIRSRPIEAHHVVAALESATNGPVTEGAVGAGAGTVAFGWKGGIGTSSRVLPERLGGYNLGVLVQSNFGGILQISGAPVGIELGQYSFSGQISGEEAPHPEEDIHEWGSIMIVIATDAPLSDRNLERVARRAVMGLSRTGSYASNGSGDYVIAFSTASSVRRPVTADLYELEDLPNGRISALFQATVEATEEAIYNSLFKAQTVTSNGRTVEALPITETAEILRRYGVIR</sequence>
<dbReference type="AlphaFoldDB" id="A0A381QPQ3"/>
<dbReference type="InterPro" id="IPR005321">
    <property type="entry name" value="Peptidase_S58_DmpA"/>
</dbReference>
<evidence type="ECO:0000256" key="1">
    <source>
        <dbReference type="ARBA" id="ARBA00007068"/>
    </source>
</evidence>
<dbReference type="Pfam" id="PF03576">
    <property type="entry name" value="Peptidase_S58"/>
    <property type="match status" value="1"/>
</dbReference>
<dbReference type="Gene3D" id="3.60.70.12">
    <property type="entry name" value="L-amino peptidase D-ALA esterase/amidase"/>
    <property type="match status" value="1"/>
</dbReference>
<protein>
    <recommendedName>
        <fullName evidence="3">Aminopeptidase</fullName>
    </recommendedName>
</protein>
<organism evidence="2">
    <name type="scientific">marine metagenome</name>
    <dbReference type="NCBI Taxonomy" id="408172"/>
    <lineage>
        <taxon>unclassified sequences</taxon>
        <taxon>metagenomes</taxon>
        <taxon>ecological metagenomes</taxon>
    </lineage>
</organism>